<comment type="caution">
    <text evidence="2">The sequence shown here is derived from an EMBL/GenBank/DDBJ whole genome shotgun (WGS) entry which is preliminary data.</text>
</comment>
<reference evidence="2" key="1">
    <citation type="journal article" date="2020" name="Stud. Mycol.">
        <title>101 Dothideomycetes genomes: a test case for predicting lifestyles and emergence of pathogens.</title>
        <authorList>
            <person name="Haridas S."/>
            <person name="Albert R."/>
            <person name="Binder M."/>
            <person name="Bloem J."/>
            <person name="Labutti K."/>
            <person name="Salamov A."/>
            <person name="Andreopoulos B."/>
            <person name="Baker S."/>
            <person name="Barry K."/>
            <person name="Bills G."/>
            <person name="Bluhm B."/>
            <person name="Cannon C."/>
            <person name="Castanera R."/>
            <person name="Culley D."/>
            <person name="Daum C."/>
            <person name="Ezra D."/>
            <person name="Gonzalez J."/>
            <person name="Henrissat B."/>
            <person name="Kuo A."/>
            <person name="Liang C."/>
            <person name="Lipzen A."/>
            <person name="Lutzoni F."/>
            <person name="Magnuson J."/>
            <person name="Mondo S."/>
            <person name="Nolan M."/>
            <person name="Ohm R."/>
            <person name="Pangilinan J."/>
            <person name="Park H.-J."/>
            <person name="Ramirez L."/>
            <person name="Alfaro M."/>
            <person name="Sun H."/>
            <person name="Tritt A."/>
            <person name="Yoshinaga Y."/>
            <person name="Zwiers L.-H."/>
            <person name="Turgeon B."/>
            <person name="Goodwin S."/>
            <person name="Spatafora J."/>
            <person name="Crous P."/>
            <person name="Grigoriev I."/>
        </authorList>
    </citation>
    <scope>NUCLEOTIDE SEQUENCE</scope>
    <source>
        <strain evidence="2">CBS 130266</strain>
    </source>
</reference>
<accession>A0A9P4NVY0</accession>
<keyword evidence="3" id="KW-1185">Reference proteome</keyword>
<organism evidence="2 3">
    <name type="scientific">Tothia fuscella</name>
    <dbReference type="NCBI Taxonomy" id="1048955"/>
    <lineage>
        <taxon>Eukaryota</taxon>
        <taxon>Fungi</taxon>
        <taxon>Dikarya</taxon>
        <taxon>Ascomycota</taxon>
        <taxon>Pezizomycotina</taxon>
        <taxon>Dothideomycetes</taxon>
        <taxon>Pleosporomycetidae</taxon>
        <taxon>Venturiales</taxon>
        <taxon>Cylindrosympodiaceae</taxon>
        <taxon>Tothia</taxon>
    </lineage>
</organism>
<protein>
    <submittedName>
        <fullName evidence="2">Uncharacterized protein</fullName>
    </submittedName>
</protein>
<dbReference type="AlphaFoldDB" id="A0A9P4NVY0"/>
<evidence type="ECO:0000313" key="2">
    <source>
        <dbReference type="EMBL" id="KAF2432675.1"/>
    </source>
</evidence>
<dbReference type="Proteomes" id="UP000800235">
    <property type="component" value="Unassembled WGS sequence"/>
</dbReference>
<feature type="region of interest" description="Disordered" evidence="1">
    <location>
        <begin position="1"/>
        <end position="20"/>
    </location>
</feature>
<evidence type="ECO:0000313" key="3">
    <source>
        <dbReference type="Proteomes" id="UP000800235"/>
    </source>
</evidence>
<name>A0A9P4NVY0_9PEZI</name>
<evidence type="ECO:0000256" key="1">
    <source>
        <dbReference type="SAM" id="MobiDB-lite"/>
    </source>
</evidence>
<gene>
    <name evidence="2" type="ORF">EJ08DRAFT_677544</name>
</gene>
<dbReference type="EMBL" id="MU007025">
    <property type="protein sequence ID" value="KAF2432675.1"/>
    <property type="molecule type" value="Genomic_DNA"/>
</dbReference>
<sequence>MHGKSAGHSSGSLQGTVGVGGSGVGFGHSGMIPGGTRSQGGWVMTGKGSVGFGSHLDAQGKIEHGTSTGGRVVAGGALKGGELDAGGDTLVGAGLDGGTGVEDSKGGGTLGTEVAGGGVSLAGGLVEFGLETGDEGASEGCEVGVGVGPSELLGGLEAGKDGAEEGCEVGISELVGRGTSLLLDGAGDVDGAVGDSLDTELLLVTVEDSDVDGCVGTSVGTTEDSDVVVSIGASLVLDEEMGSLKGLLVSGSCVVVVVSIEELDVRAGSEDVGGSVGADEVGTCSEVVGGSVDGGGNVSVVDTGSELAIVDEEVSVDTELDSVVVLDVVPASLD</sequence>
<proteinExistence type="predicted"/>